<evidence type="ECO:0000313" key="13">
    <source>
        <dbReference type="Proteomes" id="UP001203761"/>
    </source>
</evidence>
<evidence type="ECO:0000256" key="7">
    <source>
        <dbReference type="ARBA" id="ARBA00023065"/>
    </source>
</evidence>
<feature type="transmembrane region" description="Helical" evidence="10">
    <location>
        <begin position="31"/>
        <end position="60"/>
    </location>
</feature>
<organism evidence="12 13">
    <name type="scientific">Brachybacterium equifaecis</name>
    <dbReference type="NCBI Taxonomy" id="2910770"/>
    <lineage>
        <taxon>Bacteria</taxon>
        <taxon>Bacillati</taxon>
        <taxon>Actinomycetota</taxon>
        <taxon>Actinomycetes</taxon>
        <taxon>Micrococcales</taxon>
        <taxon>Dermabacteraceae</taxon>
        <taxon>Brachybacterium</taxon>
    </lineage>
</organism>
<comment type="similarity">
    <text evidence="10">Belongs to the monovalent cation:proton antiporter 1 (CPA1) transporter (TC 2.A.36) family.</text>
</comment>
<feature type="transmembrane region" description="Helical" evidence="10">
    <location>
        <begin position="342"/>
        <end position="365"/>
    </location>
</feature>
<accession>A0ABT0R1S5</accession>
<dbReference type="SUPFAM" id="SSF57850">
    <property type="entry name" value="RING/U-box"/>
    <property type="match status" value="1"/>
</dbReference>
<dbReference type="Pfam" id="PF00999">
    <property type="entry name" value="Na_H_Exchanger"/>
    <property type="match status" value="1"/>
</dbReference>
<proteinExistence type="inferred from homology"/>
<evidence type="ECO:0000313" key="12">
    <source>
        <dbReference type="EMBL" id="MCL6423877.1"/>
    </source>
</evidence>
<dbReference type="PANTHER" id="PTHR10110:SF86">
    <property type="entry name" value="SODIUM_HYDROGEN EXCHANGER 7"/>
    <property type="match status" value="1"/>
</dbReference>
<sequence>MHEILLVVCLTLTVLAGTALSDRLRLPAPMVLIALGVIGSFLPFVPEIGLSPDFVLFGLLPPLLYATALQNSIIDIRANLTNVALLSIALVVVTTVTVGATVHLLMPDVPWPVALALGAVVAPPDAVSASAVARRIGLPRQIVTVLEGESLLNNATALVALRAAIAATAGSIAIGEIGLDFLIAAGGGILVGLVVAALVMQVRRRVHDPLIDTGISFVIPFAAYLLAEEIEASGVIAVVVAGLIIGHKAPIVQTSGSRITERITWASVAFLLEHAVFLLIGLQVSRIVMGVDGTLSWGYVLGVCAAVLAVVIATRIVWVCLTTWLQNLRTPAAQRPPWSHALVTSWAGMRGVVTIAAVFVIPATVPHHDVLVLASLAVVLGTLYLQGLTLPWLTRVLHVQPNDPAVDALARATLLQQASEAGFTELESIEAGELAGGSDPHEVCARIRERVDHRTFAAWERLSTTAGQETPSEAYTRIRSRMLTAERARVLEIRSQGKVPSQVVREVLGMLDLEESMLDSGSEAREAIVATGTGEGGYCEELAQCPSVAVAEDPVCRRCEAEGTHPVALRQCLECGEIGCCDSSPGQHATDHFHRTGHPVMQSAEQGESWRWCYVHSLTA</sequence>
<dbReference type="InterPro" id="IPR001607">
    <property type="entry name" value="Znf_UBP"/>
</dbReference>
<comment type="caution">
    <text evidence="12">The sequence shown here is derived from an EMBL/GenBank/DDBJ whole genome shotgun (WGS) entry which is preliminary data.</text>
</comment>
<keyword evidence="6 10" id="KW-0915">Sodium</keyword>
<feature type="transmembrane region" description="Helical" evidence="10">
    <location>
        <begin position="371"/>
        <end position="393"/>
    </location>
</feature>
<feature type="transmembrane region" description="Helical" evidence="10">
    <location>
        <begin position="181"/>
        <end position="202"/>
    </location>
</feature>
<feature type="domain" description="UBP-type" evidence="11">
    <location>
        <begin position="537"/>
        <end position="620"/>
    </location>
</feature>
<evidence type="ECO:0000256" key="9">
    <source>
        <dbReference type="ARBA" id="ARBA00023201"/>
    </source>
</evidence>
<comment type="subcellular location">
    <subcellularLocation>
        <location evidence="1 10">Cell membrane</location>
        <topology evidence="1 10">Multi-pass membrane protein</topology>
    </subcellularLocation>
</comment>
<keyword evidence="5 10" id="KW-1133">Transmembrane helix</keyword>
<keyword evidence="10" id="KW-0050">Antiport</keyword>
<evidence type="ECO:0000256" key="8">
    <source>
        <dbReference type="ARBA" id="ARBA00023136"/>
    </source>
</evidence>
<dbReference type="InterPro" id="IPR004705">
    <property type="entry name" value="Cation/H_exchanger_CPA1_bac"/>
</dbReference>
<dbReference type="InterPro" id="IPR013083">
    <property type="entry name" value="Znf_RING/FYVE/PHD"/>
</dbReference>
<evidence type="ECO:0000256" key="6">
    <source>
        <dbReference type="ARBA" id="ARBA00023053"/>
    </source>
</evidence>
<evidence type="ECO:0000256" key="3">
    <source>
        <dbReference type="ARBA" id="ARBA00022475"/>
    </source>
</evidence>
<evidence type="ECO:0000256" key="1">
    <source>
        <dbReference type="ARBA" id="ARBA00004651"/>
    </source>
</evidence>
<comment type="function">
    <text evidence="10">Na(+)/H(+) antiporter that extrudes sodium in exchange for external protons.</text>
</comment>
<evidence type="ECO:0000256" key="2">
    <source>
        <dbReference type="ARBA" id="ARBA00022448"/>
    </source>
</evidence>
<keyword evidence="13" id="KW-1185">Reference proteome</keyword>
<feature type="transmembrane region" description="Helical" evidence="10">
    <location>
        <begin position="263"/>
        <end position="284"/>
    </location>
</feature>
<dbReference type="Pfam" id="PF02148">
    <property type="entry name" value="zf-UBP"/>
    <property type="match status" value="1"/>
</dbReference>
<dbReference type="PANTHER" id="PTHR10110">
    <property type="entry name" value="SODIUM/HYDROGEN EXCHANGER"/>
    <property type="match status" value="1"/>
</dbReference>
<feature type="transmembrane region" description="Helical" evidence="10">
    <location>
        <begin position="209"/>
        <end position="227"/>
    </location>
</feature>
<dbReference type="Gene3D" id="6.10.140.1330">
    <property type="match status" value="1"/>
</dbReference>
<keyword evidence="3 10" id="KW-1003">Cell membrane</keyword>
<dbReference type="InterPro" id="IPR006153">
    <property type="entry name" value="Cation/H_exchanger_TM"/>
</dbReference>
<dbReference type="EMBL" id="JAKNCJ010000006">
    <property type="protein sequence ID" value="MCL6423877.1"/>
    <property type="molecule type" value="Genomic_DNA"/>
</dbReference>
<evidence type="ECO:0000256" key="4">
    <source>
        <dbReference type="ARBA" id="ARBA00022692"/>
    </source>
</evidence>
<keyword evidence="7 10" id="KW-0406">Ion transport</keyword>
<dbReference type="Proteomes" id="UP001203761">
    <property type="component" value="Unassembled WGS sequence"/>
</dbReference>
<feature type="transmembrane region" description="Helical" evidence="10">
    <location>
        <begin position="233"/>
        <end position="251"/>
    </location>
</feature>
<feature type="transmembrane region" description="Helical" evidence="10">
    <location>
        <begin position="154"/>
        <end position="175"/>
    </location>
</feature>
<feature type="transmembrane region" description="Helical" evidence="10">
    <location>
        <begin position="296"/>
        <end position="321"/>
    </location>
</feature>
<keyword evidence="2 10" id="KW-0813">Transport</keyword>
<gene>
    <name evidence="12" type="ORF">Bequi_10890</name>
</gene>
<reference evidence="12" key="1">
    <citation type="submission" date="2022-02" db="EMBL/GenBank/DDBJ databases">
        <authorList>
            <person name="Lee M."/>
            <person name="Kim S.-J."/>
            <person name="Jung M.-Y."/>
        </authorList>
    </citation>
    <scope>NUCLEOTIDE SEQUENCE</scope>
    <source>
        <strain evidence="12">JHP9</strain>
    </source>
</reference>
<dbReference type="RefSeq" id="WP_249737958.1">
    <property type="nucleotide sequence ID" value="NZ_JAKNCJ010000006.1"/>
</dbReference>
<evidence type="ECO:0000256" key="10">
    <source>
        <dbReference type="RuleBase" id="RU366002"/>
    </source>
</evidence>
<dbReference type="Gene3D" id="3.30.40.10">
    <property type="entry name" value="Zinc/RING finger domain, C3HC4 (zinc finger)"/>
    <property type="match status" value="1"/>
</dbReference>
<evidence type="ECO:0000259" key="11">
    <source>
        <dbReference type="PROSITE" id="PS50271"/>
    </source>
</evidence>
<keyword evidence="9 10" id="KW-0739">Sodium transport</keyword>
<keyword evidence="4 10" id="KW-0812">Transmembrane</keyword>
<dbReference type="InterPro" id="IPR018422">
    <property type="entry name" value="Cation/H_exchanger_CPA1"/>
</dbReference>
<dbReference type="NCBIfam" id="TIGR00831">
    <property type="entry name" value="a_cpa1"/>
    <property type="match status" value="1"/>
</dbReference>
<name>A0ABT0R1S5_9MICO</name>
<feature type="transmembrane region" description="Helical" evidence="10">
    <location>
        <begin position="111"/>
        <end position="133"/>
    </location>
</feature>
<keyword evidence="8 10" id="KW-0472">Membrane</keyword>
<feature type="transmembrane region" description="Helical" evidence="10">
    <location>
        <begin position="80"/>
        <end position="105"/>
    </location>
</feature>
<evidence type="ECO:0000256" key="5">
    <source>
        <dbReference type="ARBA" id="ARBA00022989"/>
    </source>
</evidence>
<dbReference type="PROSITE" id="PS50271">
    <property type="entry name" value="ZF_UBP"/>
    <property type="match status" value="1"/>
</dbReference>
<protein>
    <submittedName>
        <fullName evidence="12">Na+/H+ antiporter</fullName>
    </submittedName>
</protein>